<dbReference type="RefSeq" id="WP_073500825.1">
    <property type="nucleotide sequence ID" value="NZ_FRBI01000016.1"/>
</dbReference>
<dbReference type="AlphaFoldDB" id="A0A1M7MI34"/>
<accession>A0A1M7MI34</accession>
<proteinExistence type="predicted"/>
<dbReference type="Pfam" id="PF22880">
    <property type="entry name" value="DUF7019"/>
    <property type="match status" value="1"/>
</dbReference>
<dbReference type="InterPro" id="IPR054284">
    <property type="entry name" value="DUF7019"/>
</dbReference>
<name>A0A1M7MI34_9ACTN</name>
<dbReference type="STRING" id="310782.SAMN05216499_11650"/>
<reference evidence="1 2" key="1">
    <citation type="submission" date="2016-11" db="EMBL/GenBank/DDBJ databases">
        <authorList>
            <person name="Jaros S."/>
            <person name="Januszkiewicz K."/>
            <person name="Wedrychowicz H."/>
        </authorList>
    </citation>
    <scope>NUCLEOTIDE SEQUENCE [LARGE SCALE GENOMIC DNA]</scope>
    <source>
        <strain evidence="1 2">CGMCC 4.2025</strain>
    </source>
</reference>
<dbReference type="OrthoDB" id="3397153at2"/>
<sequence>MPTEPGPARLRPLTVAVDSDSDAGDGHRLGIKDQLRAVHTWWADPALSGRGFTGEHLSTEPFLGELDRTAHRHADAPLTTAQSLLPAWGRPGQPTWCLPDPGHRPADSLTSPGRRLPMRWGAPAAGRASLVPFGGRTERTIVGLGGANGHVPDPPAAALTNGTDQVSAPTTMPGLISGPATAIAADSEAVPPDALASVCLVNCQLPGVEREVESLDERLSHLPSRYHELDVREGMTVLLGSPLFVALAG</sequence>
<evidence type="ECO:0000313" key="2">
    <source>
        <dbReference type="Proteomes" id="UP000184111"/>
    </source>
</evidence>
<protein>
    <submittedName>
        <fullName evidence="1">Uncharacterized protein</fullName>
    </submittedName>
</protein>
<keyword evidence="2" id="KW-1185">Reference proteome</keyword>
<dbReference type="Proteomes" id="UP000184111">
    <property type="component" value="Unassembled WGS sequence"/>
</dbReference>
<organism evidence="1 2">
    <name type="scientific">Actinacidiphila paucisporea</name>
    <dbReference type="NCBI Taxonomy" id="310782"/>
    <lineage>
        <taxon>Bacteria</taxon>
        <taxon>Bacillati</taxon>
        <taxon>Actinomycetota</taxon>
        <taxon>Actinomycetes</taxon>
        <taxon>Kitasatosporales</taxon>
        <taxon>Streptomycetaceae</taxon>
        <taxon>Actinacidiphila</taxon>
    </lineage>
</organism>
<dbReference type="EMBL" id="FRBI01000016">
    <property type="protein sequence ID" value="SHM90530.1"/>
    <property type="molecule type" value="Genomic_DNA"/>
</dbReference>
<evidence type="ECO:0000313" key="1">
    <source>
        <dbReference type="EMBL" id="SHM90530.1"/>
    </source>
</evidence>
<gene>
    <name evidence="1" type="ORF">SAMN05216499_11650</name>
</gene>